<keyword evidence="3" id="KW-1185">Reference proteome</keyword>
<dbReference type="Proteomes" id="UP001211907">
    <property type="component" value="Unassembled WGS sequence"/>
</dbReference>
<protein>
    <submittedName>
        <fullName evidence="2">Uncharacterized protein</fullName>
    </submittedName>
</protein>
<accession>A0AAD5T9I3</accession>
<evidence type="ECO:0000256" key="1">
    <source>
        <dbReference type="SAM" id="MobiDB-lite"/>
    </source>
</evidence>
<gene>
    <name evidence="2" type="ORF">HK100_000407</name>
</gene>
<proteinExistence type="predicted"/>
<evidence type="ECO:0000313" key="2">
    <source>
        <dbReference type="EMBL" id="KAJ3137892.1"/>
    </source>
</evidence>
<evidence type="ECO:0000313" key="3">
    <source>
        <dbReference type="Proteomes" id="UP001211907"/>
    </source>
</evidence>
<feature type="region of interest" description="Disordered" evidence="1">
    <location>
        <begin position="336"/>
        <end position="357"/>
    </location>
</feature>
<name>A0AAD5T9I3_9FUNG</name>
<dbReference type="EMBL" id="JADGJH010000108">
    <property type="protein sequence ID" value="KAJ3137892.1"/>
    <property type="molecule type" value="Genomic_DNA"/>
</dbReference>
<reference evidence="2" key="1">
    <citation type="submission" date="2020-05" db="EMBL/GenBank/DDBJ databases">
        <title>Phylogenomic resolution of chytrid fungi.</title>
        <authorList>
            <person name="Stajich J.E."/>
            <person name="Amses K."/>
            <person name="Simmons R."/>
            <person name="Seto K."/>
            <person name="Myers J."/>
            <person name="Bonds A."/>
            <person name="Quandt C.A."/>
            <person name="Barry K."/>
            <person name="Liu P."/>
            <person name="Grigoriev I."/>
            <person name="Longcore J.E."/>
            <person name="James T.Y."/>
        </authorList>
    </citation>
    <scope>NUCLEOTIDE SEQUENCE</scope>
    <source>
        <strain evidence="2">JEL0513</strain>
    </source>
</reference>
<sequence length="384" mass="41483">MARSDGNTIQYDTIRYDTMQCGTLLIWLLQRASVDFLLLTVQLVLEQIGQTSAVPDAAAVAAAVAMVPADNGDDSAADARDAAAVFGLDAHVTLLVALGADALAELAARHLLRAAHVVRLGANTTTTATNNHAFPSHHPCNYALSRLPALLAHALACPAADQSVSSSNPLHHPRVALAAFLHFVLLKVYTAAPSRFNSPPITSASFIQSVMINMHQDDLLLLSLSLADFYFTKADYDSAQSFCSTYQRLSANTASDESAKNRLRINIIDEICSKKLGLTKSTMTTFSQFRASNNFGPDFISLVLADHKDRIIPHSILRNLARDLFTRFEVSNSINYTNDDNNNNHDNNEIANDSLADSQDGSDFSSAAVQLSFLNALFVANQGS</sequence>
<organism evidence="2 3">
    <name type="scientific">Physocladia obscura</name>
    <dbReference type="NCBI Taxonomy" id="109957"/>
    <lineage>
        <taxon>Eukaryota</taxon>
        <taxon>Fungi</taxon>
        <taxon>Fungi incertae sedis</taxon>
        <taxon>Chytridiomycota</taxon>
        <taxon>Chytridiomycota incertae sedis</taxon>
        <taxon>Chytridiomycetes</taxon>
        <taxon>Chytridiales</taxon>
        <taxon>Chytriomycetaceae</taxon>
        <taxon>Physocladia</taxon>
    </lineage>
</organism>
<dbReference type="AlphaFoldDB" id="A0AAD5T9I3"/>
<feature type="non-terminal residue" evidence="2">
    <location>
        <position position="384"/>
    </location>
</feature>
<comment type="caution">
    <text evidence="2">The sequence shown here is derived from an EMBL/GenBank/DDBJ whole genome shotgun (WGS) entry which is preliminary data.</text>
</comment>